<accession>A0A1T0CVZ2</accession>
<evidence type="ECO:0000313" key="9">
    <source>
        <dbReference type="Proteomes" id="UP000190683"/>
    </source>
</evidence>
<organism evidence="8 9">
    <name type="scientific">Moraxella porci DSM 25326</name>
    <dbReference type="NCBI Taxonomy" id="573983"/>
    <lineage>
        <taxon>Bacteria</taxon>
        <taxon>Pseudomonadati</taxon>
        <taxon>Pseudomonadota</taxon>
        <taxon>Gammaproteobacteria</taxon>
        <taxon>Moraxellales</taxon>
        <taxon>Moraxellaceae</taxon>
        <taxon>Moraxella</taxon>
    </lineage>
</organism>
<proteinExistence type="predicted"/>
<dbReference type="SUPFAM" id="SSF53335">
    <property type="entry name" value="S-adenosyl-L-methionine-dependent methyltransferases"/>
    <property type="match status" value="1"/>
</dbReference>
<evidence type="ECO:0000256" key="4">
    <source>
        <dbReference type="ARBA" id="ARBA00022603"/>
    </source>
</evidence>
<evidence type="ECO:0000256" key="3">
    <source>
        <dbReference type="ARBA" id="ARBA00011977"/>
    </source>
</evidence>
<dbReference type="EMBL" id="MUYV01000001">
    <property type="protein sequence ID" value="OOS26540.1"/>
    <property type="molecule type" value="Genomic_DNA"/>
</dbReference>
<keyword evidence="4 8" id="KW-0489">Methyltransferase</keyword>
<dbReference type="PANTHER" id="PTHR23417">
    <property type="entry name" value="3-DEOXY-D-MANNO-OCTULOSONIC-ACID TRANSFERASE/TRNA GUANINE-N 7 - -METHYLTRANSFERASE"/>
    <property type="match status" value="1"/>
</dbReference>
<evidence type="ECO:0000256" key="6">
    <source>
        <dbReference type="ARBA" id="ARBA00022691"/>
    </source>
</evidence>
<keyword evidence="6" id="KW-0949">S-adenosyl-L-methionine</keyword>
<protein>
    <recommendedName>
        <fullName evidence="3">tRNA (guanine(46)-N(7))-methyltransferase</fullName>
        <ecNumber evidence="3">2.1.1.33</ecNumber>
    </recommendedName>
</protein>
<evidence type="ECO:0000256" key="2">
    <source>
        <dbReference type="ARBA" id="ARBA00003015"/>
    </source>
</evidence>
<keyword evidence="7" id="KW-0819">tRNA processing</keyword>
<evidence type="ECO:0000313" key="8">
    <source>
        <dbReference type="EMBL" id="OOS26540.1"/>
    </source>
</evidence>
<dbReference type="PROSITE" id="PS51625">
    <property type="entry name" value="SAM_MT_TRMB"/>
    <property type="match status" value="1"/>
</dbReference>
<dbReference type="GO" id="GO:0043527">
    <property type="term" value="C:tRNA methyltransferase complex"/>
    <property type="evidence" value="ECO:0007669"/>
    <property type="project" value="TreeGrafter"/>
</dbReference>
<dbReference type="EC" id="2.1.1.33" evidence="3"/>
<dbReference type="InterPro" id="IPR029063">
    <property type="entry name" value="SAM-dependent_MTases_sf"/>
</dbReference>
<name>A0A1T0CVZ2_9GAMM</name>
<dbReference type="InterPro" id="IPR003358">
    <property type="entry name" value="tRNA_(Gua-N-7)_MeTrfase_Trmb"/>
</dbReference>
<comment type="function">
    <text evidence="2">Catalyzes the formation of N(7)-methylguanine at position 46 (m7G46) in tRNA.</text>
</comment>
<keyword evidence="5 8" id="KW-0808">Transferase</keyword>
<evidence type="ECO:0000256" key="5">
    <source>
        <dbReference type="ARBA" id="ARBA00022679"/>
    </source>
</evidence>
<dbReference type="Proteomes" id="UP000190683">
    <property type="component" value="Unassembled WGS sequence"/>
</dbReference>
<dbReference type="CDD" id="cd02440">
    <property type="entry name" value="AdoMet_MTases"/>
    <property type="match status" value="1"/>
</dbReference>
<dbReference type="RefSeq" id="WP_078316931.1">
    <property type="nucleotide sequence ID" value="NZ_MUYV01000001.1"/>
</dbReference>
<evidence type="ECO:0000256" key="7">
    <source>
        <dbReference type="ARBA" id="ARBA00022694"/>
    </source>
</evidence>
<dbReference type="STRING" id="573983.B0681_01275"/>
<dbReference type="AlphaFoldDB" id="A0A1T0CVZ2"/>
<keyword evidence="9" id="KW-1185">Reference proteome</keyword>
<dbReference type="GO" id="GO:0008176">
    <property type="term" value="F:tRNA (guanine(46)-N7)-methyltransferase activity"/>
    <property type="evidence" value="ECO:0007669"/>
    <property type="project" value="UniProtKB-EC"/>
</dbReference>
<comment type="caution">
    <text evidence="8">The sequence shown here is derived from an EMBL/GenBank/DDBJ whole genome shotgun (WGS) entry which is preliminary data.</text>
</comment>
<sequence>MTQAMISSHQFTRLFHPNHLHAPKTVSSQDADKIRAWQSSATPLYLEIGAGKGRHAMLFASNHPDKQLIAVERTSEKFTAFDKLSLSSSLDNLINIHADAIAFSVHFIQPGSLDGVFILYPNPEPHNKNQRWLNMPFFEFLLSRMKAGATITLASNISDYIDEAVELLDAVWQLPYVKQTIDKSSARTHFEIKYLARDELCQEIIITKPNGYITRFDDVPAVSL</sequence>
<dbReference type="PANTHER" id="PTHR23417:SF14">
    <property type="entry name" value="PENTACOTRIPEPTIDE-REPEAT REGION OF PRORP DOMAIN-CONTAINING PROTEIN"/>
    <property type="match status" value="1"/>
</dbReference>
<evidence type="ECO:0000256" key="1">
    <source>
        <dbReference type="ARBA" id="ARBA00000142"/>
    </source>
</evidence>
<dbReference type="Gene3D" id="3.40.50.150">
    <property type="entry name" value="Vaccinia Virus protein VP39"/>
    <property type="match status" value="1"/>
</dbReference>
<dbReference type="Pfam" id="PF02390">
    <property type="entry name" value="Methyltransf_4"/>
    <property type="match status" value="1"/>
</dbReference>
<comment type="catalytic activity">
    <reaction evidence="1">
        <text>guanosine(46) in tRNA + S-adenosyl-L-methionine = N(7)-methylguanosine(46) in tRNA + S-adenosyl-L-homocysteine</text>
        <dbReference type="Rhea" id="RHEA:42708"/>
        <dbReference type="Rhea" id="RHEA-COMP:10188"/>
        <dbReference type="Rhea" id="RHEA-COMP:10189"/>
        <dbReference type="ChEBI" id="CHEBI:57856"/>
        <dbReference type="ChEBI" id="CHEBI:59789"/>
        <dbReference type="ChEBI" id="CHEBI:74269"/>
        <dbReference type="ChEBI" id="CHEBI:74480"/>
        <dbReference type="EC" id="2.1.1.33"/>
    </reaction>
</comment>
<gene>
    <name evidence="8" type="ORF">B0681_01275</name>
</gene>
<reference evidence="8 9" key="1">
    <citation type="submission" date="2017-02" db="EMBL/GenBank/DDBJ databases">
        <title>Draft genome sequence of Moraxella porci CCUG 54912T type strain.</title>
        <authorList>
            <person name="Salva-Serra F."/>
            <person name="Engstrom-Jakobsson H."/>
            <person name="Thorell K."/>
            <person name="Jaen-Luchoro D."/>
            <person name="Gonzales-Siles L."/>
            <person name="Karlsson R."/>
            <person name="Yazdan S."/>
            <person name="Boulund F."/>
            <person name="Johnning A."/>
            <person name="Engstrand L."/>
            <person name="Kristiansson E."/>
            <person name="Moore E."/>
        </authorList>
    </citation>
    <scope>NUCLEOTIDE SEQUENCE [LARGE SCALE GENOMIC DNA]</scope>
    <source>
        <strain evidence="8 9">CCUG 54912</strain>
    </source>
</reference>